<name>A0ABT0JYA4_9ACTN</name>
<keyword evidence="3" id="KW-1185">Reference proteome</keyword>
<evidence type="ECO:0000313" key="2">
    <source>
        <dbReference type="EMBL" id="MCK9876529.1"/>
    </source>
</evidence>
<proteinExistence type="predicted"/>
<dbReference type="Proteomes" id="UP001201873">
    <property type="component" value="Unassembled WGS sequence"/>
</dbReference>
<dbReference type="EMBL" id="JALKFT010000010">
    <property type="protein sequence ID" value="MCK9876529.1"/>
    <property type="molecule type" value="Genomic_DNA"/>
</dbReference>
<comment type="caution">
    <text evidence="2">The sequence shown here is derived from an EMBL/GenBank/DDBJ whole genome shotgun (WGS) entry which is preliminary data.</text>
</comment>
<protein>
    <submittedName>
        <fullName evidence="2">Uncharacterized protein</fullName>
    </submittedName>
</protein>
<gene>
    <name evidence="2" type="ORF">MXD59_12210</name>
</gene>
<evidence type="ECO:0000313" key="3">
    <source>
        <dbReference type="Proteomes" id="UP001201873"/>
    </source>
</evidence>
<evidence type="ECO:0000256" key="1">
    <source>
        <dbReference type="SAM" id="MobiDB-lite"/>
    </source>
</evidence>
<organism evidence="2 3">
    <name type="scientific">Frankia umida</name>
    <dbReference type="NCBI Taxonomy" id="573489"/>
    <lineage>
        <taxon>Bacteria</taxon>
        <taxon>Bacillati</taxon>
        <taxon>Actinomycetota</taxon>
        <taxon>Actinomycetes</taxon>
        <taxon>Frankiales</taxon>
        <taxon>Frankiaceae</taxon>
        <taxon>Frankia</taxon>
    </lineage>
</organism>
<reference evidence="2 3" key="1">
    <citation type="submission" date="2022-04" db="EMBL/GenBank/DDBJ databases">
        <title>Genome diversity in the genus Frankia.</title>
        <authorList>
            <person name="Carlos-Shanley C."/>
            <person name="Hahn D."/>
        </authorList>
    </citation>
    <scope>NUCLEOTIDE SEQUENCE [LARGE SCALE GENOMIC DNA]</scope>
    <source>
        <strain evidence="2 3">Ag45/Mut15</strain>
    </source>
</reference>
<dbReference type="RefSeq" id="WP_248824775.1">
    <property type="nucleotide sequence ID" value="NZ_JALKFT010000010.1"/>
</dbReference>
<accession>A0ABT0JYA4</accession>
<feature type="region of interest" description="Disordered" evidence="1">
    <location>
        <begin position="1"/>
        <end position="37"/>
    </location>
</feature>
<sequence>MTKNAEGRFTVFPVHPGHDIPIGTPRRISGSYEQAGP</sequence>